<comment type="caution">
    <text evidence="1">The sequence shown here is derived from an EMBL/GenBank/DDBJ whole genome shotgun (WGS) entry which is preliminary data.</text>
</comment>
<dbReference type="OrthoDB" id="3900917at2759"/>
<reference evidence="1 2" key="1">
    <citation type="submission" date="2017-03" db="EMBL/GenBank/DDBJ databases">
        <title>Genomes of endolithic fungi from Antarctica.</title>
        <authorList>
            <person name="Coleine C."/>
            <person name="Masonjones S."/>
            <person name="Stajich J.E."/>
        </authorList>
    </citation>
    <scope>NUCLEOTIDE SEQUENCE [LARGE SCALE GENOMIC DNA]</scope>
    <source>
        <strain evidence="1 2">CCFEE 5311</strain>
    </source>
</reference>
<dbReference type="AlphaFoldDB" id="A0A4U0VFS4"/>
<proteinExistence type="predicted"/>
<evidence type="ECO:0000313" key="2">
    <source>
        <dbReference type="Proteomes" id="UP000310066"/>
    </source>
</evidence>
<evidence type="ECO:0000313" key="1">
    <source>
        <dbReference type="EMBL" id="TKA48027.1"/>
    </source>
</evidence>
<accession>A0A4U0VFS4</accession>
<dbReference type="EMBL" id="NAJP01000004">
    <property type="protein sequence ID" value="TKA48027.1"/>
    <property type="molecule type" value="Genomic_DNA"/>
</dbReference>
<dbReference type="Proteomes" id="UP000310066">
    <property type="component" value="Unassembled WGS sequence"/>
</dbReference>
<gene>
    <name evidence="1" type="ORF">B0A54_01518</name>
</gene>
<organism evidence="1 2">
    <name type="scientific">Friedmanniomyces endolithicus</name>
    <dbReference type="NCBI Taxonomy" id="329885"/>
    <lineage>
        <taxon>Eukaryota</taxon>
        <taxon>Fungi</taxon>
        <taxon>Dikarya</taxon>
        <taxon>Ascomycota</taxon>
        <taxon>Pezizomycotina</taxon>
        <taxon>Dothideomycetes</taxon>
        <taxon>Dothideomycetidae</taxon>
        <taxon>Mycosphaerellales</taxon>
        <taxon>Teratosphaeriaceae</taxon>
        <taxon>Friedmanniomyces</taxon>
    </lineage>
</organism>
<sequence length="148" mass="16939">MPSSSAHNTSFEREIQRLFRQTNLHLYHAQEHHANMALLEHFADLLDMEPRVLFVDFMRPQRDMQKQTAGEWAAEAASWEAFVVEVNRSERSVDITEAAELLRRVAMALERVERVKEVEKWLGLSADLLQYFGVGDGQGGDRTPTRGG</sequence>
<protein>
    <submittedName>
        <fullName evidence="1">Uncharacterized protein</fullName>
    </submittedName>
</protein>
<name>A0A4U0VFS4_9PEZI</name>